<comment type="caution">
    <text evidence="1">The sequence shown here is derived from an EMBL/GenBank/DDBJ whole genome shotgun (WGS) entry which is preliminary data.</text>
</comment>
<dbReference type="AlphaFoldDB" id="A0AAD7JWD0"/>
<reference evidence="1" key="1">
    <citation type="submission" date="2023-03" db="EMBL/GenBank/DDBJ databases">
        <title>Massive genome expansion in bonnet fungi (Mycena s.s.) driven by repeated elements and novel gene families across ecological guilds.</title>
        <authorList>
            <consortium name="Lawrence Berkeley National Laboratory"/>
            <person name="Harder C.B."/>
            <person name="Miyauchi S."/>
            <person name="Viragh M."/>
            <person name="Kuo A."/>
            <person name="Thoen E."/>
            <person name="Andreopoulos B."/>
            <person name="Lu D."/>
            <person name="Skrede I."/>
            <person name="Drula E."/>
            <person name="Henrissat B."/>
            <person name="Morin E."/>
            <person name="Kohler A."/>
            <person name="Barry K."/>
            <person name="LaButti K."/>
            <person name="Morin E."/>
            <person name="Salamov A."/>
            <person name="Lipzen A."/>
            <person name="Mereny Z."/>
            <person name="Hegedus B."/>
            <person name="Baldrian P."/>
            <person name="Stursova M."/>
            <person name="Weitz H."/>
            <person name="Taylor A."/>
            <person name="Grigoriev I.V."/>
            <person name="Nagy L.G."/>
            <person name="Martin F."/>
            <person name="Kauserud H."/>
        </authorList>
    </citation>
    <scope>NUCLEOTIDE SEQUENCE</scope>
    <source>
        <strain evidence="1">CBHHK188m</strain>
    </source>
</reference>
<proteinExistence type="predicted"/>
<protein>
    <submittedName>
        <fullName evidence="1">Uncharacterized protein</fullName>
    </submittedName>
</protein>
<name>A0AAD7JWD0_9AGAR</name>
<evidence type="ECO:0000313" key="1">
    <source>
        <dbReference type="EMBL" id="KAJ7772021.1"/>
    </source>
</evidence>
<organism evidence="1 2">
    <name type="scientific">Mycena maculata</name>
    <dbReference type="NCBI Taxonomy" id="230809"/>
    <lineage>
        <taxon>Eukaryota</taxon>
        <taxon>Fungi</taxon>
        <taxon>Dikarya</taxon>
        <taxon>Basidiomycota</taxon>
        <taxon>Agaricomycotina</taxon>
        <taxon>Agaricomycetes</taxon>
        <taxon>Agaricomycetidae</taxon>
        <taxon>Agaricales</taxon>
        <taxon>Marasmiineae</taxon>
        <taxon>Mycenaceae</taxon>
        <taxon>Mycena</taxon>
    </lineage>
</organism>
<evidence type="ECO:0000313" key="2">
    <source>
        <dbReference type="Proteomes" id="UP001215280"/>
    </source>
</evidence>
<gene>
    <name evidence="1" type="ORF">DFH07DRAFT_734274</name>
</gene>
<accession>A0AAD7JWD0</accession>
<sequence length="98" mass="11407">LIWKLRNDHVISRNGKPTTKEEIVNKWKFAINQRLQVDMTLANRRKCPVLAPKLVLETWSGISDNERSLPNDWLQEPRVLVGSRAFPQTQPRRRHGVG</sequence>
<dbReference type="EMBL" id="JARJLG010000020">
    <property type="protein sequence ID" value="KAJ7772021.1"/>
    <property type="molecule type" value="Genomic_DNA"/>
</dbReference>
<feature type="non-terminal residue" evidence="1">
    <location>
        <position position="1"/>
    </location>
</feature>
<keyword evidence="2" id="KW-1185">Reference proteome</keyword>
<dbReference type="Proteomes" id="UP001215280">
    <property type="component" value="Unassembled WGS sequence"/>
</dbReference>